<dbReference type="GO" id="GO:0016829">
    <property type="term" value="F:lyase activity"/>
    <property type="evidence" value="ECO:0007669"/>
    <property type="project" value="UniProtKB-KW"/>
</dbReference>
<dbReference type="InterPro" id="IPR015813">
    <property type="entry name" value="Pyrv/PenolPyrv_kinase-like_dom"/>
</dbReference>
<comment type="cofactor">
    <cofactor evidence="1">
        <name>Mg(2+)</name>
        <dbReference type="ChEBI" id="CHEBI:18420"/>
    </cofactor>
</comment>
<comment type="caution">
    <text evidence="5">The sequence shown here is derived from an EMBL/GenBank/DDBJ whole genome shotgun (WGS) entry which is preliminary data.</text>
</comment>
<dbReference type="PANTHER" id="PTHR32308:SF10">
    <property type="entry name" value="CITRATE LYASE SUBUNIT BETA"/>
    <property type="match status" value="1"/>
</dbReference>
<dbReference type="Pfam" id="PF03328">
    <property type="entry name" value="HpcH_HpaI"/>
    <property type="match status" value="1"/>
</dbReference>
<keyword evidence="3" id="KW-0460">Magnesium</keyword>
<dbReference type="InterPro" id="IPR011206">
    <property type="entry name" value="Citrate_lyase_beta/mcl1/mcl2"/>
</dbReference>
<name>A0ABW2J0D6_9GAMM</name>
<evidence type="ECO:0000256" key="3">
    <source>
        <dbReference type="ARBA" id="ARBA00022842"/>
    </source>
</evidence>
<proteinExistence type="predicted"/>
<gene>
    <name evidence="5" type="ORF">ACFQQA_17825</name>
</gene>
<dbReference type="PIRSF" id="PIRSF015582">
    <property type="entry name" value="Cit_lyase_B"/>
    <property type="match status" value="1"/>
</dbReference>
<evidence type="ECO:0000259" key="4">
    <source>
        <dbReference type="Pfam" id="PF03328"/>
    </source>
</evidence>
<keyword evidence="5" id="KW-0456">Lyase</keyword>
<organism evidence="5 6">
    <name type="scientific">Marinobacter aromaticivorans</name>
    <dbReference type="NCBI Taxonomy" id="1494078"/>
    <lineage>
        <taxon>Bacteria</taxon>
        <taxon>Pseudomonadati</taxon>
        <taxon>Pseudomonadota</taxon>
        <taxon>Gammaproteobacteria</taxon>
        <taxon>Pseudomonadales</taxon>
        <taxon>Marinobacteraceae</taxon>
        <taxon>Marinobacter</taxon>
    </lineage>
</organism>
<dbReference type="PANTHER" id="PTHR32308">
    <property type="entry name" value="LYASE BETA SUBUNIT, PUTATIVE (AFU_ORTHOLOGUE AFUA_4G13030)-RELATED"/>
    <property type="match status" value="1"/>
</dbReference>
<keyword evidence="6" id="KW-1185">Reference proteome</keyword>
<accession>A0ABW2J0D6</accession>
<dbReference type="RefSeq" id="WP_062363156.1">
    <property type="nucleotide sequence ID" value="NZ_JBHTBD010000014.1"/>
</dbReference>
<dbReference type="InterPro" id="IPR040442">
    <property type="entry name" value="Pyrv_kinase-like_dom_sf"/>
</dbReference>
<dbReference type="SUPFAM" id="SSF51621">
    <property type="entry name" value="Phosphoenolpyruvate/pyruvate domain"/>
    <property type="match status" value="1"/>
</dbReference>
<protein>
    <submittedName>
        <fullName evidence="5">HpcH/HpaI aldolase/citrate lyase family protein</fullName>
    </submittedName>
</protein>
<evidence type="ECO:0000313" key="6">
    <source>
        <dbReference type="Proteomes" id="UP001596506"/>
    </source>
</evidence>
<sequence>MIGRDLKTMLFVPASRPERIPKAIASDAGAVIVDLEDAVPAAAKDSARDSLDAFLRGHDGALIFVRINARGTAGFEADLALCARHANVVGIMLPKAESAEDVRVVAGAGKSIIPLIESARGLVALNEIAAVPEVERLSYGGLDLSDDLGLEVNTGAAEMVMDQCRYQLLVSSRAAGLLAPIDTVFPVFDDEEAVLSRARRARNMGFGGMLCIHPQQIAPVQAGFSPDPDQVEWARKVMEVARSGGGAFKVDGQMVDAPVIAMARTILERAEWGFDK</sequence>
<dbReference type="EMBL" id="JBHTBD010000014">
    <property type="protein sequence ID" value="MFC7296581.1"/>
    <property type="molecule type" value="Genomic_DNA"/>
</dbReference>
<dbReference type="InterPro" id="IPR005000">
    <property type="entry name" value="Aldolase/citrate-lyase_domain"/>
</dbReference>
<dbReference type="Proteomes" id="UP001596506">
    <property type="component" value="Unassembled WGS sequence"/>
</dbReference>
<evidence type="ECO:0000256" key="2">
    <source>
        <dbReference type="ARBA" id="ARBA00022723"/>
    </source>
</evidence>
<reference evidence="6" key="1">
    <citation type="journal article" date="2019" name="Int. J. Syst. Evol. Microbiol.">
        <title>The Global Catalogue of Microorganisms (GCM) 10K type strain sequencing project: providing services to taxonomists for standard genome sequencing and annotation.</title>
        <authorList>
            <consortium name="The Broad Institute Genomics Platform"/>
            <consortium name="The Broad Institute Genome Sequencing Center for Infectious Disease"/>
            <person name="Wu L."/>
            <person name="Ma J."/>
        </authorList>
    </citation>
    <scope>NUCLEOTIDE SEQUENCE [LARGE SCALE GENOMIC DNA]</scope>
    <source>
        <strain evidence="6">CCUG 60559</strain>
    </source>
</reference>
<keyword evidence="2" id="KW-0479">Metal-binding</keyword>
<evidence type="ECO:0000256" key="1">
    <source>
        <dbReference type="ARBA" id="ARBA00001946"/>
    </source>
</evidence>
<feature type="domain" description="HpcH/HpaI aldolase/citrate lyase" evidence="4">
    <location>
        <begin position="7"/>
        <end position="214"/>
    </location>
</feature>
<dbReference type="Gene3D" id="3.20.20.60">
    <property type="entry name" value="Phosphoenolpyruvate-binding domains"/>
    <property type="match status" value="1"/>
</dbReference>
<evidence type="ECO:0000313" key="5">
    <source>
        <dbReference type="EMBL" id="MFC7296581.1"/>
    </source>
</evidence>